<dbReference type="EMBL" id="FOUE01000002">
    <property type="protein sequence ID" value="SFM19543.1"/>
    <property type="molecule type" value="Genomic_DNA"/>
</dbReference>
<proteinExistence type="predicted"/>
<protein>
    <recommendedName>
        <fullName evidence="3">YecA family protein</fullName>
    </recommendedName>
</protein>
<dbReference type="RefSeq" id="WP_092021457.1">
    <property type="nucleotide sequence ID" value="NZ_FOUE01000002.1"/>
</dbReference>
<reference evidence="2" key="1">
    <citation type="submission" date="2016-10" db="EMBL/GenBank/DDBJ databases">
        <authorList>
            <person name="Varghese N."/>
            <person name="Submissions S."/>
        </authorList>
    </citation>
    <scope>NUCLEOTIDE SEQUENCE [LARGE SCALE GENOMIC DNA]</scope>
    <source>
        <strain evidence="2">CGMCC 1.7061</strain>
    </source>
</reference>
<name>A0A1I4NWN7_9GAMM</name>
<organism evidence="1 2">
    <name type="scientific">Marinobacter zhejiangensis</name>
    <dbReference type="NCBI Taxonomy" id="488535"/>
    <lineage>
        <taxon>Bacteria</taxon>
        <taxon>Pseudomonadati</taxon>
        <taxon>Pseudomonadota</taxon>
        <taxon>Gammaproteobacteria</taxon>
        <taxon>Pseudomonadales</taxon>
        <taxon>Marinobacteraceae</taxon>
        <taxon>Marinobacter</taxon>
    </lineage>
</organism>
<dbReference type="SUPFAM" id="SSF101327">
    <property type="entry name" value="YgfB-like"/>
    <property type="match status" value="1"/>
</dbReference>
<dbReference type="AlphaFoldDB" id="A0A1I4NWN7"/>
<dbReference type="InterPro" id="IPR011978">
    <property type="entry name" value="YgfB-like"/>
</dbReference>
<dbReference type="NCBIfam" id="TIGR02292">
    <property type="entry name" value="ygfB_yecA"/>
    <property type="match status" value="1"/>
</dbReference>
<dbReference type="InterPro" id="IPR036255">
    <property type="entry name" value="YgfB-like_sf"/>
</dbReference>
<evidence type="ECO:0000313" key="1">
    <source>
        <dbReference type="EMBL" id="SFM19543.1"/>
    </source>
</evidence>
<dbReference type="Proteomes" id="UP000198519">
    <property type="component" value="Unassembled WGS sequence"/>
</dbReference>
<evidence type="ECO:0008006" key="3">
    <source>
        <dbReference type="Google" id="ProtNLM"/>
    </source>
</evidence>
<dbReference type="Pfam" id="PF03695">
    <property type="entry name" value="UPF0149"/>
    <property type="match status" value="1"/>
</dbReference>
<accession>A0A1I4NWN7</accession>
<gene>
    <name evidence="1" type="ORF">SAMN04487963_1645</name>
</gene>
<evidence type="ECO:0000313" key="2">
    <source>
        <dbReference type="Proteomes" id="UP000198519"/>
    </source>
</evidence>
<dbReference type="OrthoDB" id="7008537at2"/>
<keyword evidence="2" id="KW-1185">Reference proteome</keyword>
<sequence>MLSNAEIEALEDILFAEPWGDEALDFFGLHGVISASVVGPVELAPADIFRLATGIDTLPKEGVPDAFLGAVQKLAASMKSALDMGLPLELPEPEDGDPMNALENWCAGFVDTFLENEDQWLEISEDDAANLLVPMMTLSGLFEDEDFRKVLESEKLTKQMADAIPDSLTDLYLLYHAPA</sequence>
<dbReference type="STRING" id="488535.SAMN04487963_1645"/>
<dbReference type="Gene3D" id="1.20.120.740">
    <property type="entry name" value="YgfB uncharacterised protein family UPF0149, PF03695"/>
    <property type="match status" value="1"/>
</dbReference>